<feature type="signal peptide" evidence="2">
    <location>
        <begin position="1"/>
        <end position="20"/>
    </location>
</feature>
<gene>
    <name evidence="3" type="ORF">ACFSUF_12360</name>
</gene>
<feature type="region of interest" description="Disordered" evidence="1">
    <location>
        <begin position="49"/>
        <end position="71"/>
    </location>
</feature>
<feature type="chain" id="PRO_5046873658" evidence="2">
    <location>
        <begin position="21"/>
        <end position="71"/>
    </location>
</feature>
<name>A0ABW5PD58_9BACL</name>
<comment type="caution">
    <text evidence="3">The sequence shown here is derived from an EMBL/GenBank/DDBJ whole genome shotgun (WGS) entry which is preliminary data.</text>
</comment>
<reference evidence="4" key="1">
    <citation type="journal article" date="2019" name="Int. J. Syst. Evol. Microbiol.">
        <title>The Global Catalogue of Microorganisms (GCM) 10K type strain sequencing project: providing services to taxonomists for standard genome sequencing and annotation.</title>
        <authorList>
            <consortium name="The Broad Institute Genomics Platform"/>
            <consortium name="The Broad Institute Genome Sequencing Center for Infectious Disease"/>
            <person name="Wu L."/>
            <person name="Ma J."/>
        </authorList>
    </citation>
    <scope>NUCLEOTIDE SEQUENCE [LARGE SCALE GENOMIC DNA]</scope>
    <source>
        <strain evidence="4">KCTC 3950</strain>
    </source>
</reference>
<accession>A0ABW5PD58</accession>
<dbReference type="RefSeq" id="WP_377603218.1">
    <property type="nucleotide sequence ID" value="NZ_JBHUME010000008.1"/>
</dbReference>
<keyword evidence="4" id="KW-1185">Reference proteome</keyword>
<proteinExistence type="predicted"/>
<organism evidence="3 4">
    <name type="scientific">Paenibacillus gansuensis</name>
    <dbReference type="NCBI Taxonomy" id="306542"/>
    <lineage>
        <taxon>Bacteria</taxon>
        <taxon>Bacillati</taxon>
        <taxon>Bacillota</taxon>
        <taxon>Bacilli</taxon>
        <taxon>Bacillales</taxon>
        <taxon>Paenibacillaceae</taxon>
        <taxon>Paenibacillus</taxon>
    </lineage>
</organism>
<evidence type="ECO:0000256" key="2">
    <source>
        <dbReference type="SAM" id="SignalP"/>
    </source>
</evidence>
<evidence type="ECO:0000256" key="1">
    <source>
        <dbReference type="SAM" id="MobiDB-lite"/>
    </source>
</evidence>
<keyword evidence="2" id="KW-0732">Signal</keyword>
<dbReference type="EMBL" id="JBHUME010000008">
    <property type="protein sequence ID" value="MFD2613215.1"/>
    <property type="molecule type" value="Genomic_DNA"/>
</dbReference>
<evidence type="ECO:0000313" key="4">
    <source>
        <dbReference type="Proteomes" id="UP001597541"/>
    </source>
</evidence>
<evidence type="ECO:0000313" key="3">
    <source>
        <dbReference type="EMBL" id="MFD2613215.1"/>
    </source>
</evidence>
<sequence length="71" mass="7189">MKHVRTLAAAILCCSAVSYALLGGFQIHVPPAVPEDRVTAFIHQKPPAGISAGSDAGNSSPAVPSPVIQIG</sequence>
<protein>
    <submittedName>
        <fullName evidence="3">Uncharacterized protein</fullName>
    </submittedName>
</protein>
<dbReference type="Proteomes" id="UP001597541">
    <property type="component" value="Unassembled WGS sequence"/>
</dbReference>